<dbReference type="PROSITE" id="PS50157">
    <property type="entry name" value="ZINC_FINGER_C2H2_2"/>
    <property type="match status" value="1"/>
</dbReference>
<dbReference type="Gene3D" id="3.30.160.60">
    <property type="entry name" value="Classic Zinc Finger"/>
    <property type="match status" value="1"/>
</dbReference>
<keyword evidence="1" id="KW-0479">Metal-binding</keyword>
<feature type="region of interest" description="Disordered" evidence="2">
    <location>
        <begin position="1"/>
        <end position="26"/>
    </location>
</feature>
<feature type="domain" description="C2H2-type" evidence="3">
    <location>
        <begin position="108"/>
        <end position="137"/>
    </location>
</feature>
<dbReference type="InterPro" id="IPR036236">
    <property type="entry name" value="Znf_C2H2_sf"/>
</dbReference>
<dbReference type="EMBL" id="KN833030">
    <property type="protein sequence ID" value="KIM76867.1"/>
    <property type="molecule type" value="Genomic_DNA"/>
</dbReference>
<gene>
    <name evidence="4" type="ORF">PILCRDRAFT_825847</name>
</gene>
<proteinExistence type="predicted"/>
<name>A0A0C3BHL8_PILCF</name>
<protein>
    <recommendedName>
        <fullName evidence="3">C2H2-type domain-containing protein</fullName>
    </recommendedName>
</protein>
<keyword evidence="1" id="KW-0863">Zinc-finger</keyword>
<evidence type="ECO:0000259" key="3">
    <source>
        <dbReference type="PROSITE" id="PS50157"/>
    </source>
</evidence>
<evidence type="ECO:0000256" key="2">
    <source>
        <dbReference type="SAM" id="MobiDB-lite"/>
    </source>
</evidence>
<dbReference type="OrthoDB" id="3061653at2759"/>
<dbReference type="InParanoid" id="A0A0C3BHL8"/>
<dbReference type="GO" id="GO:0008270">
    <property type="term" value="F:zinc ion binding"/>
    <property type="evidence" value="ECO:0007669"/>
    <property type="project" value="UniProtKB-KW"/>
</dbReference>
<dbReference type="InterPro" id="IPR013087">
    <property type="entry name" value="Znf_C2H2_type"/>
</dbReference>
<organism evidence="4 5">
    <name type="scientific">Piloderma croceum (strain F 1598)</name>
    <dbReference type="NCBI Taxonomy" id="765440"/>
    <lineage>
        <taxon>Eukaryota</taxon>
        <taxon>Fungi</taxon>
        <taxon>Dikarya</taxon>
        <taxon>Basidiomycota</taxon>
        <taxon>Agaricomycotina</taxon>
        <taxon>Agaricomycetes</taxon>
        <taxon>Agaricomycetidae</taxon>
        <taxon>Atheliales</taxon>
        <taxon>Atheliaceae</taxon>
        <taxon>Piloderma</taxon>
    </lineage>
</organism>
<reference evidence="5" key="2">
    <citation type="submission" date="2015-01" db="EMBL/GenBank/DDBJ databases">
        <title>Evolutionary Origins and Diversification of the Mycorrhizal Mutualists.</title>
        <authorList>
            <consortium name="DOE Joint Genome Institute"/>
            <consortium name="Mycorrhizal Genomics Consortium"/>
            <person name="Kohler A."/>
            <person name="Kuo A."/>
            <person name="Nagy L.G."/>
            <person name="Floudas D."/>
            <person name="Copeland A."/>
            <person name="Barry K.W."/>
            <person name="Cichocki N."/>
            <person name="Veneault-Fourrey C."/>
            <person name="LaButti K."/>
            <person name="Lindquist E.A."/>
            <person name="Lipzen A."/>
            <person name="Lundell T."/>
            <person name="Morin E."/>
            <person name="Murat C."/>
            <person name="Riley R."/>
            <person name="Ohm R."/>
            <person name="Sun H."/>
            <person name="Tunlid A."/>
            <person name="Henrissat B."/>
            <person name="Grigoriev I.V."/>
            <person name="Hibbett D.S."/>
            <person name="Martin F."/>
        </authorList>
    </citation>
    <scope>NUCLEOTIDE SEQUENCE [LARGE SCALE GENOMIC DNA]</scope>
    <source>
        <strain evidence="5">F 1598</strain>
    </source>
</reference>
<sequence length="175" mass="19355">ASPVSSLDSSDAHNAPSEQMNNSTADDEWIYKANDFAVSTTGTWAKHSKTPNDQFTVSEHPAEKAYNSRMRFATPLDEVSQVASLSDRFGFIINAFCQDIYQDSSRRFGCRKCGKTFGRQQEAKRHTKNSLSCGNARSFRCPKCKLLFTRADAVARHVKGLDGIPPTCKKNAGPI</sequence>
<evidence type="ECO:0000313" key="4">
    <source>
        <dbReference type="EMBL" id="KIM76867.1"/>
    </source>
</evidence>
<evidence type="ECO:0000313" key="5">
    <source>
        <dbReference type="Proteomes" id="UP000054166"/>
    </source>
</evidence>
<dbReference type="STRING" id="765440.A0A0C3BHL8"/>
<keyword evidence="5" id="KW-1185">Reference proteome</keyword>
<dbReference type="SUPFAM" id="SSF57667">
    <property type="entry name" value="beta-beta-alpha zinc fingers"/>
    <property type="match status" value="1"/>
</dbReference>
<keyword evidence="1" id="KW-0862">Zinc</keyword>
<feature type="non-terminal residue" evidence="4">
    <location>
        <position position="1"/>
    </location>
</feature>
<dbReference type="AlphaFoldDB" id="A0A0C3BHL8"/>
<reference evidence="4 5" key="1">
    <citation type="submission" date="2014-04" db="EMBL/GenBank/DDBJ databases">
        <authorList>
            <consortium name="DOE Joint Genome Institute"/>
            <person name="Kuo A."/>
            <person name="Tarkka M."/>
            <person name="Buscot F."/>
            <person name="Kohler A."/>
            <person name="Nagy L.G."/>
            <person name="Floudas D."/>
            <person name="Copeland A."/>
            <person name="Barry K.W."/>
            <person name="Cichocki N."/>
            <person name="Veneault-Fourrey C."/>
            <person name="LaButti K."/>
            <person name="Lindquist E.A."/>
            <person name="Lipzen A."/>
            <person name="Lundell T."/>
            <person name="Morin E."/>
            <person name="Murat C."/>
            <person name="Sun H."/>
            <person name="Tunlid A."/>
            <person name="Henrissat B."/>
            <person name="Grigoriev I.V."/>
            <person name="Hibbett D.S."/>
            <person name="Martin F."/>
            <person name="Nordberg H.P."/>
            <person name="Cantor M.N."/>
            <person name="Hua S.X."/>
        </authorList>
    </citation>
    <scope>NUCLEOTIDE SEQUENCE [LARGE SCALE GENOMIC DNA]</scope>
    <source>
        <strain evidence="4 5">F 1598</strain>
    </source>
</reference>
<dbReference type="HOGENOM" id="CLU_1536169_0_0_1"/>
<accession>A0A0C3BHL8</accession>
<evidence type="ECO:0000256" key="1">
    <source>
        <dbReference type="PROSITE-ProRule" id="PRU00042"/>
    </source>
</evidence>
<feature type="non-terminal residue" evidence="4">
    <location>
        <position position="175"/>
    </location>
</feature>
<dbReference type="Proteomes" id="UP000054166">
    <property type="component" value="Unassembled WGS sequence"/>
</dbReference>